<sequence length="166" mass="19954">MVYYDKREFSKLILEQLLERTSKNALEWSYSIKYEKNENGPLFLRDQIDSKSLTIEDELLKIDKEIAEKYYISHKKSYFCRYNYSESLEVSKFIRISLIYLNANEENINDKLHLVCHREHKEKVIVLADSSENEDLKKKLFDLHNCIKLKTCKEFKILDKMLLNET</sequence>
<proteinExistence type="predicted"/>
<dbReference type="AlphaFoldDB" id="A0A4P6ETW1"/>
<accession>A0A4P6ETW1</accession>
<protein>
    <submittedName>
        <fullName evidence="1">Uncharacterized protein</fullName>
    </submittedName>
</protein>
<dbReference type="RefSeq" id="WP_129439891.1">
    <property type="nucleotide sequence ID" value="NZ_CP035492.1"/>
</dbReference>
<evidence type="ECO:0000313" key="2">
    <source>
        <dbReference type="Proteomes" id="UP000293568"/>
    </source>
</evidence>
<dbReference type="KEGG" id="pprt:ET464_08075"/>
<dbReference type="Proteomes" id="UP000293568">
    <property type="component" value="Chromosome"/>
</dbReference>
<dbReference type="EMBL" id="CP035492">
    <property type="protein sequence ID" value="QAY66372.1"/>
    <property type="molecule type" value="Genomic_DNA"/>
</dbReference>
<keyword evidence="2" id="KW-1185">Reference proteome</keyword>
<organism evidence="1 2">
    <name type="scientific">Paenibacillus protaetiae</name>
    <dbReference type="NCBI Taxonomy" id="2509456"/>
    <lineage>
        <taxon>Bacteria</taxon>
        <taxon>Bacillati</taxon>
        <taxon>Bacillota</taxon>
        <taxon>Bacilli</taxon>
        <taxon>Bacillales</taxon>
        <taxon>Paenibacillaceae</taxon>
        <taxon>Paenibacillus</taxon>
    </lineage>
</organism>
<reference evidence="1 2" key="1">
    <citation type="submission" date="2019-01" db="EMBL/GenBank/DDBJ databases">
        <title>Genome sequencing of strain FW100M-2.</title>
        <authorList>
            <person name="Heo J."/>
            <person name="Kim S.-J."/>
            <person name="Kim J.-S."/>
            <person name="Hong S.-B."/>
            <person name="Kwon S.-W."/>
        </authorList>
    </citation>
    <scope>NUCLEOTIDE SEQUENCE [LARGE SCALE GENOMIC DNA]</scope>
    <source>
        <strain evidence="1 2">FW100M-2</strain>
    </source>
</reference>
<evidence type="ECO:0000313" key="1">
    <source>
        <dbReference type="EMBL" id="QAY66372.1"/>
    </source>
</evidence>
<gene>
    <name evidence="1" type="ORF">ET464_08075</name>
</gene>
<name>A0A4P6ETW1_9BACL</name>